<dbReference type="Gene3D" id="2.60.200.20">
    <property type="match status" value="1"/>
</dbReference>
<keyword evidence="4" id="KW-1185">Reference proteome</keyword>
<keyword evidence="1" id="KW-0175">Coiled coil</keyword>
<feature type="coiled-coil region" evidence="1">
    <location>
        <begin position="384"/>
        <end position="418"/>
    </location>
</feature>
<dbReference type="AlphaFoldDB" id="A0A6A5AYS8"/>
<dbReference type="InterPro" id="IPR008984">
    <property type="entry name" value="SMAD_FHA_dom_sf"/>
</dbReference>
<organism evidence="3 4">
    <name type="scientific">Naegleria fowleri</name>
    <name type="common">Brain eating amoeba</name>
    <dbReference type="NCBI Taxonomy" id="5763"/>
    <lineage>
        <taxon>Eukaryota</taxon>
        <taxon>Discoba</taxon>
        <taxon>Heterolobosea</taxon>
        <taxon>Tetramitia</taxon>
        <taxon>Eutetramitia</taxon>
        <taxon>Vahlkampfiidae</taxon>
        <taxon>Naegleria</taxon>
    </lineage>
</organism>
<dbReference type="Proteomes" id="UP000444721">
    <property type="component" value="Unassembled WGS sequence"/>
</dbReference>
<dbReference type="CDD" id="cd00060">
    <property type="entry name" value="FHA"/>
    <property type="match status" value="1"/>
</dbReference>
<protein>
    <recommendedName>
        <fullName evidence="2">FHA domain-containing protein</fullName>
    </recommendedName>
</protein>
<dbReference type="GeneID" id="68117165"/>
<feature type="domain" description="FHA" evidence="2">
    <location>
        <begin position="85"/>
        <end position="144"/>
    </location>
</feature>
<dbReference type="VEuPathDB" id="AmoebaDB:NF0042590"/>
<sequence length="496" mass="56606">MKTSTTTTTTITTTDQMKQCVASTQGIASSTSASNGSEQQGEATTNALLDDCGSDLNKSCPSSDQIAILKGINQQQDYPITHSKVFIGRDPVNCQVCLGNDSSVSFIHAQLEFLEFNHDEKKPKICLVRDLSSKNGVYVNSVRLKKGSSSIVKSGDELRFGHQVFKLEIVEKEVSGTVQDQDVNSTSTKTTNSPSLCKENTMFETDFEVSDCVSFSTKDDFPLTHDVYTHSLIDEEIRQHGKFKEQLFDRIIQLSYELSNKVKLLTTCSDSPYERNNTPFAVLSPLNDLQECIDNALSETVFERRKDVESKELKIYANNLEKKLIHYKKEATNNENRFKQQKKLNQQIQNEMERVVQELTSSLHSCQDERYSLKKRISKDKDKHECMKNEMDILKYKLTCAEQELHQLRKSNAMLRDHLLKGQEYSDCLHQDMIQELSNQVQKTINQTRDIHKSNSLDVFKGTQEECEYSELLNHGPLNQTINGTGIVEQHYHHWM</sequence>
<name>A0A6A5AYS8_NAEFO</name>
<feature type="coiled-coil region" evidence="1">
    <location>
        <begin position="317"/>
        <end position="358"/>
    </location>
</feature>
<proteinExistence type="predicted"/>
<evidence type="ECO:0000313" key="4">
    <source>
        <dbReference type="Proteomes" id="UP000444721"/>
    </source>
</evidence>
<evidence type="ECO:0000313" key="3">
    <source>
        <dbReference type="EMBL" id="KAF0971727.1"/>
    </source>
</evidence>
<dbReference type="EMBL" id="VFQX01000074">
    <property type="protein sequence ID" value="KAF0971727.1"/>
    <property type="molecule type" value="Genomic_DNA"/>
</dbReference>
<dbReference type="SUPFAM" id="SSF49879">
    <property type="entry name" value="SMAD/FHA domain"/>
    <property type="match status" value="1"/>
</dbReference>
<dbReference type="SMART" id="SM00240">
    <property type="entry name" value="FHA"/>
    <property type="match status" value="1"/>
</dbReference>
<dbReference type="OrthoDB" id="10254928at2759"/>
<dbReference type="Pfam" id="PF00498">
    <property type="entry name" value="FHA"/>
    <property type="match status" value="1"/>
</dbReference>
<accession>A0A6A5AYS8</accession>
<dbReference type="OMA" id="CKENTMF"/>
<comment type="caution">
    <text evidence="3">The sequence shown here is derived from an EMBL/GenBank/DDBJ whole genome shotgun (WGS) entry which is preliminary data.</text>
</comment>
<dbReference type="InterPro" id="IPR000253">
    <property type="entry name" value="FHA_dom"/>
</dbReference>
<evidence type="ECO:0000259" key="2">
    <source>
        <dbReference type="PROSITE" id="PS50006"/>
    </source>
</evidence>
<dbReference type="PROSITE" id="PS50006">
    <property type="entry name" value="FHA_DOMAIN"/>
    <property type="match status" value="1"/>
</dbReference>
<reference evidence="3 4" key="1">
    <citation type="journal article" date="2019" name="Sci. Rep.">
        <title>Nanopore sequencing improves the draft genome of the human pathogenic amoeba Naegleria fowleri.</title>
        <authorList>
            <person name="Liechti N."/>
            <person name="Schurch N."/>
            <person name="Bruggmann R."/>
            <person name="Wittwer M."/>
        </authorList>
    </citation>
    <scope>NUCLEOTIDE SEQUENCE [LARGE SCALE GENOMIC DNA]</scope>
    <source>
        <strain evidence="3 4">ATCC 30894</strain>
    </source>
</reference>
<dbReference type="RefSeq" id="XP_044556443.1">
    <property type="nucleotide sequence ID" value="XM_044713964.1"/>
</dbReference>
<evidence type="ECO:0000256" key="1">
    <source>
        <dbReference type="SAM" id="Coils"/>
    </source>
</evidence>
<gene>
    <name evidence="3" type="ORF">FDP41_009950</name>
</gene>
<dbReference type="VEuPathDB" id="AmoebaDB:FDP41_009950"/>